<keyword evidence="1" id="KW-0732">Signal</keyword>
<evidence type="ECO:0000313" key="2">
    <source>
        <dbReference type="EMBL" id="GGB63754.1"/>
    </source>
</evidence>
<comment type="caution">
    <text evidence="2">The sequence shown here is derived from an EMBL/GenBank/DDBJ whole genome shotgun (WGS) entry which is preliminary data.</text>
</comment>
<evidence type="ECO:0008006" key="4">
    <source>
        <dbReference type="Google" id="ProtNLM"/>
    </source>
</evidence>
<keyword evidence="3" id="KW-1185">Reference proteome</keyword>
<feature type="chain" id="PRO_5046613837" description="Lipocalin-like domain-containing protein" evidence="1">
    <location>
        <begin position="23"/>
        <end position="151"/>
    </location>
</feature>
<sequence>MRPVLMACLAALLMVATPTAGATENRDPSDILGNWTFQTKPYREGQCLMSGTARLTPNPEEGVYDCELTAVEVCSLWGRSVVLQTCTARRFGNQVSIRSVIDQFLESKIEGLTYVPDNFALTIQSSQRMYGSLVSAATAPVVFIRSEEGIS</sequence>
<organism evidence="2 3">
    <name type="scientific">Henriciella pelagia</name>
    <dbReference type="NCBI Taxonomy" id="1977912"/>
    <lineage>
        <taxon>Bacteria</taxon>
        <taxon>Pseudomonadati</taxon>
        <taxon>Pseudomonadota</taxon>
        <taxon>Alphaproteobacteria</taxon>
        <taxon>Hyphomonadales</taxon>
        <taxon>Hyphomonadaceae</taxon>
        <taxon>Henriciella</taxon>
    </lineage>
</organism>
<protein>
    <recommendedName>
        <fullName evidence="4">Lipocalin-like domain-containing protein</fullName>
    </recommendedName>
</protein>
<gene>
    <name evidence="2" type="ORF">GCM10011503_10590</name>
</gene>
<evidence type="ECO:0000256" key="1">
    <source>
        <dbReference type="SAM" id="SignalP"/>
    </source>
</evidence>
<reference evidence="3" key="1">
    <citation type="journal article" date="2019" name="Int. J. Syst. Evol. Microbiol.">
        <title>The Global Catalogue of Microorganisms (GCM) 10K type strain sequencing project: providing services to taxonomists for standard genome sequencing and annotation.</title>
        <authorList>
            <consortium name="The Broad Institute Genomics Platform"/>
            <consortium name="The Broad Institute Genome Sequencing Center for Infectious Disease"/>
            <person name="Wu L."/>
            <person name="Ma J."/>
        </authorList>
    </citation>
    <scope>NUCLEOTIDE SEQUENCE [LARGE SCALE GENOMIC DNA]</scope>
    <source>
        <strain evidence="3">CGMCC 1.15928</strain>
    </source>
</reference>
<accession>A0ABQ1JAE1</accession>
<dbReference type="EMBL" id="BMKF01000001">
    <property type="protein sequence ID" value="GGB63754.1"/>
    <property type="molecule type" value="Genomic_DNA"/>
</dbReference>
<evidence type="ECO:0000313" key="3">
    <source>
        <dbReference type="Proteomes" id="UP000628854"/>
    </source>
</evidence>
<feature type="signal peptide" evidence="1">
    <location>
        <begin position="1"/>
        <end position="22"/>
    </location>
</feature>
<name>A0ABQ1JAE1_9PROT</name>
<dbReference type="RefSeq" id="WP_084391534.1">
    <property type="nucleotide sequence ID" value="NZ_BMKF01000001.1"/>
</dbReference>
<dbReference type="Proteomes" id="UP000628854">
    <property type="component" value="Unassembled WGS sequence"/>
</dbReference>
<proteinExistence type="predicted"/>